<dbReference type="Pfam" id="PF00378">
    <property type="entry name" value="ECH_1"/>
    <property type="match status" value="1"/>
</dbReference>
<dbReference type="InterPro" id="IPR001753">
    <property type="entry name" value="Enoyl-CoA_hydra/iso"/>
</dbReference>
<dbReference type="RefSeq" id="WP_090202344.1">
    <property type="nucleotide sequence ID" value="NZ_FOFO01000001.1"/>
</dbReference>
<dbReference type="CDD" id="cd06558">
    <property type="entry name" value="crotonase-like"/>
    <property type="match status" value="1"/>
</dbReference>
<reference evidence="2 3" key="1">
    <citation type="submission" date="2016-10" db="EMBL/GenBank/DDBJ databases">
        <authorList>
            <person name="de Groot N.N."/>
        </authorList>
    </citation>
    <scope>NUCLEOTIDE SEQUENCE [LARGE SCALE GENOMIC DNA]</scope>
    <source>
        <strain evidence="2 3">B7-7</strain>
    </source>
</reference>
<dbReference type="Proteomes" id="UP000199496">
    <property type="component" value="Unassembled WGS sequence"/>
</dbReference>
<dbReference type="FunFam" id="3.90.226.10:FF:000066">
    <property type="entry name" value="Enoyl-CoA hydratase"/>
    <property type="match status" value="1"/>
</dbReference>
<keyword evidence="3" id="KW-1185">Reference proteome</keyword>
<name>A0A1H8YZH2_9GAMM</name>
<dbReference type="PANTHER" id="PTHR42964">
    <property type="entry name" value="ENOYL-COA HYDRATASE"/>
    <property type="match status" value="1"/>
</dbReference>
<dbReference type="STRING" id="867345.SAMN05421693_10183"/>
<dbReference type="InterPro" id="IPR051683">
    <property type="entry name" value="Enoyl-CoA_Hydratase/Isomerase"/>
</dbReference>
<organism evidence="2 3">
    <name type="scientific">Ectothiorhodospira magna</name>
    <dbReference type="NCBI Taxonomy" id="867345"/>
    <lineage>
        <taxon>Bacteria</taxon>
        <taxon>Pseudomonadati</taxon>
        <taxon>Pseudomonadota</taxon>
        <taxon>Gammaproteobacteria</taxon>
        <taxon>Chromatiales</taxon>
        <taxon>Ectothiorhodospiraceae</taxon>
        <taxon>Ectothiorhodospira</taxon>
    </lineage>
</organism>
<dbReference type="EMBL" id="FOFO01000001">
    <property type="protein sequence ID" value="SEP57437.1"/>
    <property type="molecule type" value="Genomic_DNA"/>
</dbReference>
<dbReference type="AlphaFoldDB" id="A0A1H8YZH2"/>
<dbReference type="OrthoDB" id="9807606at2"/>
<dbReference type="GO" id="GO:0008300">
    <property type="term" value="P:isoprenoid catabolic process"/>
    <property type="evidence" value="ECO:0007669"/>
    <property type="project" value="TreeGrafter"/>
</dbReference>
<dbReference type="Gene3D" id="3.90.226.10">
    <property type="entry name" value="2-enoyl-CoA Hydratase, Chain A, domain 1"/>
    <property type="match status" value="1"/>
</dbReference>
<accession>A0A1H8YZH2</accession>
<dbReference type="GO" id="GO:0003824">
    <property type="term" value="F:catalytic activity"/>
    <property type="evidence" value="ECO:0007669"/>
    <property type="project" value="UniProtKB-ARBA"/>
</dbReference>
<dbReference type="InterPro" id="IPR029045">
    <property type="entry name" value="ClpP/crotonase-like_dom_sf"/>
</dbReference>
<sequence>MPDTSALTCEIRDDIAWITLNRPERHNAFDDALIRDLTEALRRVSASPAVRAVVLAGAGKSFSAGADIGWMKRMAHYTKAENLADAQALGDLMDTLYRMDPPTIARVHGAALGGGVGLVAACDLALATEQAHFCLSEVRLGLIPATISPYVIEAMGARQARRYFTTAERIDAREAARIGLIHQVLADEAALDAQILQTLNQIRRNGPEAMAAAKALVRDVSHRPIDAALVSETAGRIARIRAGREAQEGLGAFLEKRQPAWCPSDPA</sequence>
<dbReference type="PANTHER" id="PTHR42964:SF1">
    <property type="entry name" value="POLYKETIDE BIOSYNTHESIS ENOYL-COA HYDRATASE PKSH-RELATED"/>
    <property type="match status" value="1"/>
</dbReference>
<protein>
    <submittedName>
        <fullName evidence="2">Methylglutaconyl-CoA hydratase</fullName>
    </submittedName>
</protein>
<dbReference type="InterPro" id="IPR014748">
    <property type="entry name" value="Enoyl-CoA_hydra_C"/>
</dbReference>
<evidence type="ECO:0000313" key="3">
    <source>
        <dbReference type="Proteomes" id="UP000199496"/>
    </source>
</evidence>
<gene>
    <name evidence="2" type="ORF">SAMN05421693_10183</name>
</gene>
<evidence type="ECO:0000313" key="2">
    <source>
        <dbReference type="EMBL" id="SEP57437.1"/>
    </source>
</evidence>
<dbReference type="SUPFAM" id="SSF52096">
    <property type="entry name" value="ClpP/crotonase"/>
    <property type="match status" value="1"/>
</dbReference>
<comment type="similarity">
    <text evidence="1">Belongs to the enoyl-CoA hydratase/isomerase family.</text>
</comment>
<evidence type="ECO:0000256" key="1">
    <source>
        <dbReference type="ARBA" id="ARBA00005254"/>
    </source>
</evidence>
<proteinExistence type="inferred from homology"/>
<dbReference type="Gene3D" id="1.10.12.10">
    <property type="entry name" value="Lyase 2-enoyl-coa Hydratase, Chain A, domain 2"/>
    <property type="match status" value="1"/>
</dbReference>